<evidence type="ECO:0000256" key="5">
    <source>
        <dbReference type="ARBA" id="ARBA00023054"/>
    </source>
</evidence>
<keyword evidence="6" id="KW-0446">Lipid-binding</keyword>
<evidence type="ECO:0000313" key="8">
    <source>
        <dbReference type="EMBL" id="CAJ0598371.1"/>
    </source>
</evidence>
<reference evidence="8" key="1">
    <citation type="submission" date="2023-07" db="EMBL/GenBank/DDBJ databases">
        <authorList>
            <consortium name="CYATHOMIX"/>
        </authorList>
    </citation>
    <scope>NUCLEOTIDE SEQUENCE</scope>
    <source>
        <strain evidence="8">N/A</strain>
    </source>
</reference>
<evidence type="ECO:0000256" key="2">
    <source>
        <dbReference type="ARBA" id="ARBA00006648"/>
    </source>
</evidence>
<evidence type="ECO:0000256" key="6">
    <source>
        <dbReference type="ARBA" id="ARBA00023121"/>
    </source>
</evidence>
<sequence>MMKVLIAILYLASAASSFMVFNIFNIPNPYMDLPLDEASKFAEENGLSDNDKALLKLQWFVKEFMLSLVGDVSEEDTAVIKEVVKDVISTGPKSFEEIFLEVTKKSPDLGARLKSLFDFEKLAAEPELQAFVSDLGKLVWNFDQFKASPPSALDYIEEFNALSDDAKENIKEKFPAVAEFFTSEATTERLQER</sequence>
<comment type="caution">
    <text evidence="8">The sequence shown here is derived from an EMBL/GenBank/DDBJ whole genome shotgun (WGS) entry which is preliminary data.</text>
</comment>
<feature type="chain" id="PRO_5041364893" description="Fatty-acid and retinol-binding protein 1" evidence="7">
    <location>
        <begin position="18"/>
        <end position="193"/>
    </location>
</feature>
<dbReference type="Pfam" id="PF05823">
    <property type="entry name" value="Gp-FAR-1"/>
    <property type="match status" value="1"/>
</dbReference>
<name>A0AA36M582_CYLNA</name>
<evidence type="ECO:0000256" key="4">
    <source>
        <dbReference type="ARBA" id="ARBA00022729"/>
    </source>
</evidence>
<dbReference type="AlphaFoldDB" id="A0AA36M582"/>
<dbReference type="InterPro" id="IPR008632">
    <property type="entry name" value="Gp-FAR-1"/>
</dbReference>
<comment type="subcellular location">
    <subcellularLocation>
        <location evidence="1">Secreted</location>
    </subcellularLocation>
</comment>
<dbReference type="EMBL" id="CATQJL010000223">
    <property type="protein sequence ID" value="CAJ0598371.1"/>
    <property type="molecule type" value="Genomic_DNA"/>
</dbReference>
<evidence type="ECO:0000256" key="3">
    <source>
        <dbReference type="ARBA" id="ARBA00022525"/>
    </source>
</evidence>
<protein>
    <recommendedName>
        <fullName evidence="10">Fatty-acid and retinol-binding protein 1</fullName>
    </recommendedName>
</protein>
<keyword evidence="5" id="KW-0175">Coiled coil</keyword>
<keyword evidence="9" id="KW-1185">Reference proteome</keyword>
<evidence type="ECO:0000256" key="1">
    <source>
        <dbReference type="ARBA" id="ARBA00004613"/>
    </source>
</evidence>
<dbReference type="Proteomes" id="UP001176961">
    <property type="component" value="Unassembled WGS sequence"/>
</dbReference>
<evidence type="ECO:0008006" key="10">
    <source>
        <dbReference type="Google" id="ProtNLM"/>
    </source>
</evidence>
<proteinExistence type="inferred from homology"/>
<accession>A0AA36M582</accession>
<dbReference type="Gene3D" id="1.20.120.1100">
    <property type="match status" value="1"/>
</dbReference>
<feature type="signal peptide" evidence="7">
    <location>
        <begin position="1"/>
        <end position="17"/>
    </location>
</feature>
<comment type="similarity">
    <text evidence="2">Belongs to the fatty-acid and retinol-binding protein (FARBP) family.</text>
</comment>
<dbReference type="GO" id="GO:0005576">
    <property type="term" value="C:extracellular region"/>
    <property type="evidence" value="ECO:0007669"/>
    <property type="project" value="UniProtKB-SubCell"/>
</dbReference>
<keyword evidence="4 7" id="KW-0732">Signal</keyword>
<keyword evidence="3" id="KW-0964">Secreted</keyword>
<organism evidence="8 9">
    <name type="scientific">Cylicocyclus nassatus</name>
    <name type="common">Nematode worm</name>
    <dbReference type="NCBI Taxonomy" id="53992"/>
    <lineage>
        <taxon>Eukaryota</taxon>
        <taxon>Metazoa</taxon>
        <taxon>Ecdysozoa</taxon>
        <taxon>Nematoda</taxon>
        <taxon>Chromadorea</taxon>
        <taxon>Rhabditida</taxon>
        <taxon>Rhabditina</taxon>
        <taxon>Rhabditomorpha</taxon>
        <taxon>Strongyloidea</taxon>
        <taxon>Strongylidae</taxon>
        <taxon>Cylicocyclus</taxon>
    </lineage>
</organism>
<evidence type="ECO:0000313" key="9">
    <source>
        <dbReference type="Proteomes" id="UP001176961"/>
    </source>
</evidence>
<gene>
    <name evidence="8" type="ORF">CYNAS_LOCUS10354</name>
</gene>
<dbReference type="GO" id="GO:0008289">
    <property type="term" value="F:lipid binding"/>
    <property type="evidence" value="ECO:0007669"/>
    <property type="project" value="UniProtKB-KW"/>
</dbReference>
<evidence type="ECO:0000256" key="7">
    <source>
        <dbReference type="SAM" id="SignalP"/>
    </source>
</evidence>